<sequence length="188" mass="20196">MKVMESFFGTSMQRKCTKTRFLPGRPPLPSETGGNHAQTDDREDPHMRTLTAILAGTAATSALLLGTGPALAAGHVQQTGAHIATIQVFSSGDIYRVELLKQADVDQAVRLMNGQATHPGIPIGDIVRGSSGVNTGYDWHIDPATFQWADSTAEACDGQPHEVSNAGEWKVKQYCPWTIKVVAVTPEN</sequence>
<dbReference type="EMBL" id="JBHUKQ010000014">
    <property type="protein sequence ID" value="MFD2483819.1"/>
    <property type="molecule type" value="Genomic_DNA"/>
</dbReference>
<dbReference type="RefSeq" id="WP_344284097.1">
    <property type="nucleotide sequence ID" value="NZ_JBHUKQ010000014.1"/>
</dbReference>
<dbReference type="Proteomes" id="UP001597542">
    <property type="component" value="Unassembled WGS sequence"/>
</dbReference>
<accession>A0ABW5I3P9</accession>
<dbReference type="InterPro" id="IPR056422">
    <property type="entry name" value="BP74_N"/>
</dbReference>
<proteinExistence type="predicted"/>
<keyword evidence="4" id="KW-1185">Reference proteome</keyword>
<evidence type="ECO:0000256" key="1">
    <source>
        <dbReference type="SAM" id="MobiDB-lite"/>
    </source>
</evidence>
<reference evidence="4" key="1">
    <citation type="journal article" date="2019" name="Int. J. Syst. Evol. Microbiol.">
        <title>The Global Catalogue of Microorganisms (GCM) 10K type strain sequencing project: providing services to taxonomists for standard genome sequencing and annotation.</title>
        <authorList>
            <consortium name="The Broad Institute Genomics Platform"/>
            <consortium name="The Broad Institute Genome Sequencing Center for Infectious Disease"/>
            <person name="Wu L."/>
            <person name="Ma J."/>
        </authorList>
    </citation>
    <scope>NUCLEOTIDE SEQUENCE [LARGE SCALE GENOMIC DNA]</scope>
    <source>
        <strain evidence="4">CGMCC 4.7638</strain>
    </source>
</reference>
<feature type="domain" description="BP74 N-terminal" evidence="2">
    <location>
        <begin position="91"/>
        <end position="186"/>
    </location>
</feature>
<evidence type="ECO:0000313" key="3">
    <source>
        <dbReference type="EMBL" id="MFD2483819.1"/>
    </source>
</evidence>
<gene>
    <name evidence="3" type="ORF">ACFSUT_26315</name>
</gene>
<feature type="region of interest" description="Disordered" evidence="1">
    <location>
        <begin position="19"/>
        <end position="45"/>
    </location>
</feature>
<dbReference type="Pfam" id="PF23621">
    <property type="entry name" value="BP74_N"/>
    <property type="match status" value="1"/>
</dbReference>
<evidence type="ECO:0000313" key="4">
    <source>
        <dbReference type="Proteomes" id="UP001597542"/>
    </source>
</evidence>
<protein>
    <recommendedName>
        <fullName evidence="2">BP74 N-terminal domain-containing protein</fullName>
    </recommendedName>
</protein>
<comment type="caution">
    <text evidence="3">The sequence shown here is derived from an EMBL/GenBank/DDBJ whole genome shotgun (WGS) entry which is preliminary data.</text>
</comment>
<name>A0ABW5I3P9_9PSEU</name>
<evidence type="ECO:0000259" key="2">
    <source>
        <dbReference type="Pfam" id="PF23621"/>
    </source>
</evidence>
<organism evidence="3 4">
    <name type="scientific">Amycolatopsis albidoflavus</name>
    <dbReference type="NCBI Taxonomy" id="102226"/>
    <lineage>
        <taxon>Bacteria</taxon>
        <taxon>Bacillati</taxon>
        <taxon>Actinomycetota</taxon>
        <taxon>Actinomycetes</taxon>
        <taxon>Pseudonocardiales</taxon>
        <taxon>Pseudonocardiaceae</taxon>
        <taxon>Amycolatopsis</taxon>
    </lineage>
</organism>